<evidence type="ECO:0000313" key="2">
    <source>
        <dbReference type="EMBL" id="KAJ8465412.1"/>
    </source>
</evidence>
<proteinExistence type="predicted"/>
<feature type="compositionally biased region" description="Basic and acidic residues" evidence="1">
    <location>
        <begin position="187"/>
        <end position="199"/>
    </location>
</feature>
<gene>
    <name evidence="2" type="ORF">OPV22_027964</name>
</gene>
<dbReference type="EMBL" id="JAQQAF010000008">
    <property type="protein sequence ID" value="KAJ8465412.1"/>
    <property type="molecule type" value="Genomic_DNA"/>
</dbReference>
<feature type="compositionally biased region" description="Basic residues" evidence="1">
    <location>
        <begin position="214"/>
        <end position="225"/>
    </location>
</feature>
<keyword evidence="3" id="KW-1185">Reference proteome</keyword>
<name>A0AAV8PX48_ENSVE</name>
<evidence type="ECO:0000313" key="3">
    <source>
        <dbReference type="Proteomes" id="UP001222027"/>
    </source>
</evidence>
<comment type="caution">
    <text evidence="2">The sequence shown here is derived from an EMBL/GenBank/DDBJ whole genome shotgun (WGS) entry which is preliminary data.</text>
</comment>
<evidence type="ECO:0000256" key="1">
    <source>
        <dbReference type="SAM" id="MobiDB-lite"/>
    </source>
</evidence>
<sequence>MTGNGHGFPNSCIGKGVPTNHDLEVACIINRTETSGHSVDINASIDVIEFEEDESGWKCWKHPSQPRYGVCPACLRDHLLRLCPDCNNCLPSSTELARSSGRGGDGAGIVAVGPPVSRPIESEPAFRRSRSVGFQHLRSRSVSNVAPLPRPEGGKRSALLRAFWRVPATEEAADGKLRRSKSVPAVRSRDAGSGEDRGRSKGRRWRFPNPIKAFRNRKSTTKVVQ</sequence>
<dbReference type="PANTHER" id="PTHR34197:SF2">
    <property type="entry name" value="OS04G0591300 PROTEIN"/>
    <property type="match status" value="1"/>
</dbReference>
<feature type="region of interest" description="Disordered" evidence="1">
    <location>
        <begin position="173"/>
        <end position="225"/>
    </location>
</feature>
<dbReference type="AlphaFoldDB" id="A0AAV8PX48"/>
<protein>
    <submittedName>
        <fullName evidence="2">Uncharacterized protein</fullName>
    </submittedName>
</protein>
<organism evidence="2 3">
    <name type="scientific">Ensete ventricosum</name>
    <name type="common">Abyssinian banana</name>
    <name type="synonym">Musa ensete</name>
    <dbReference type="NCBI Taxonomy" id="4639"/>
    <lineage>
        <taxon>Eukaryota</taxon>
        <taxon>Viridiplantae</taxon>
        <taxon>Streptophyta</taxon>
        <taxon>Embryophyta</taxon>
        <taxon>Tracheophyta</taxon>
        <taxon>Spermatophyta</taxon>
        <taxon>Magnoliopsida</taxon>
        <taxon>Liliopsida</taxon>
        <taxon>Zingiberales</taxon>
        <taxon>Musaceae</taxon>
        <taxon>Ensete</taxon>
    </lineage>
</organism>
<accession>A0AAV8PX48</accession>
<reference evidence="2 3" key="1">
    <citation type="submission" date="2022-12" db="EMBL/GenBank/DDBJ databases">
        <title>Chromosome-scale assembly of the Ensete ventricosum genome.</title>
        <authorList>
            <person name="Dussert Y."/>
            <person name="Stocks J."/>
            <person name="Wendawek A."/>
            <person name="Woldeyes F."/>
            <person name="Nichols R.A."/>
            <person name="Borrell J.S."/>
        </authorList>
    </citation>
    <scope>NUCLEOTIDE SEQUENCE [LARGE SCALE GENOMIC DNA]</scope>
    <source>
        <strain evidence="3">cv. Maze</strain>
        <tissue evidence="2">Seeds</tissue>
    </source>
</reference>
<dbReference type="PANTHER" id="PTHR34197">
    <property type="entry name" value="OS04G0591300 PROTEIN"/>
    <property type="match status" value="1"/>
</dbReference>
<dbReference type="Proteomes" id="UP001222027">
    <property type="component" value="Unassembled WGS sequence"/>
</dbReference>